<evidence type="ECO:0000259" key="3">
    <source>
        <dbReference type="SMART" id="SM00331"/>
    </source>
</evidence>
<evidence type="ECO:0000256" key="2">
    <source>
        <dbReference type="SAM" id="Phobius"/>
    </source>
</evidence>
<feature type="transmembrane region" description="Helical" evidence="2">
    <location>
        <begin position="89"/>
        <end position="109"/>
    </location>
</feature>
<evidence type="ECO:0000256" key="1">
    <source>
        <dbReference type="ARBA" id="ARBA00022801"/>
    </source>
</evidence>
<evidence type="ECO:0000313" key="4">
    <source>
        <dbReference type="EMBL" id="SEN16253.1"/>
    </source>
</evidence>
<keyword evidence="2" id="KW-0812">Transmembrane</keyword>
<dbReference type="InterPro" id="IPR001932">
    <property type="entry name" value="PPM-type_phosphatase-like_dom"/>
</dbReference>
<protein>
    <submittedName>
        <fullName evidence="4">Stage II sporulation protein E (SpoIIE)</fullName>
    </submittedName>
</protein>
<organism evidence="4 5">
    <name type="scientific">Actinacidiphila rubida</name>
    <dbReference type="NCBI Taxonomy" id="310780"/>
    <lineage>
        <taxon>Bacteria</taxon>
        <taxon>Bacillati</taxon>
        <taxon>Actinomycetota</taxon>
        <taxon>Actinomycetes</taxon>
        <taxon>Kitasatosporales</taxon>
        <taxon>Streptomycetaceae</taxon>
        <taxon>Actinacidiphila</taxon>
    </lineage>
</organism>
<dbReference type="Pfam" id="PF07228">
    <property type="entry name" value="SpoIIE"/>
    <property type="match status" value="1"/>
</dbReference>
<dbReference type="InterPro" id="IPR052016">
    <property type="entry name" value="Bact_Sigma-Reg"/>
</dbReference>
<accession>A0A1H8E9T7</accession>
<dbReference type="PANTHER" id="PTHR43156">
    <property type="entry name" value="STAGE II SPORULATION PROTEIN E-RELATED"/>
    <property type="match status" value="1"/>
</dbReference>
<feature type="domain" description="PPM-type phosphatase" evidence="3">
    <location>
        <begin position="140"/>
        <end position="366"/>
    </location>
</feature>
<name>A0A1H8E9T7_9ACTN</name>
<feature type="transmembrane region" description="Helical" evidence="2">
    <location>
        <begin position="63"/>
        <end position="83"/>
    </location>
</feature>
<keyword evidence="1" id="KW-0378">Hydrolase</keyword>
<dbReference type="SUPFAM" id="SSF81606">
    <property type="entry name" value="PP2C-like"/>
    <property type="match status" value="1"/>
</dbReference>
<dbReference type="FunFam" id="3.60.40.10:FF:000058">
    <property type="entry name" value="Stage II sporulation protein E"/>
    <property type="match status" value="1"/>
</dbReference>
<keyword evidence="5" id="KW-1185">Reference proteome</keyword>
<dbReference type="STRING" id="310780.SAMN05216267_100293"/>
<keyword evidence="2" id="KW-0472">Membrane</keyword>
<dbReference type="InterPro" id="IPR036457">
    <property type="entry name" value="PPM-type-like_dom_sf"/>
</dbReference>
<dbReference type="OrthoDB" id="311904at2"/>
<dbReference type="RefSeq" id="WP_075016125.1">
    <property type="nucleotide sequence ID" value="NZ_FODD01000002.1"/>
</dbReference>
<dbReference type="PANTHER" id="PTHR43156:SF2">
    <property type="entry name" value="STAGE II SPORULATION PROTEIN E"/>
    <property type="match status" value="1"/>
</dbReference>
<dbReference type="AlphaFoldDB" id="A0A1H8E9T7"/>
<reference evidence="4 5" key="1">
    <citation type="submission" date="2016-10" db="EMBL/GenBank/DDBJ databases">
        <authorList>
            <person name="de Groot N.N."/>
        </authorList>
    </citation>
    <scope>NUCLEOTIDE SEQUENCE [LARGE SCALE GENOMIC DNA]</scope>
    <source>
        <strain evidence="4 5">CGMCC 4.2026</strain>
    </source>
</reference>
<dbReference type="Proteomes" id="UP000181951">
    <property type="component" value="Unassembled WGS sequence"/>
</dbReference>
<sequence length="379" mass="40548">MDLRRLSDLPEGTARPALATALALVVVITVADVISPKVIYLSPMLVVAPALTASFAGPWWTAGISVVALGAQVFVASLTGGVVNQTRAWQLVALFVVSVLLVFFSYVRVQRGRQLSRARVVAETAQRVLLRPPPDRVGPLRIAWLYLTAEDDTQFGGDLFAVTRRRPAASRVIIGDVRGHGLPAIAEASAILGAFREASRRCVTLDELAAVLEQSVGWDLEEMTDSPRRRGENFATALLLEMPDRGEHAVMASCGHPPPLLIRADGRVFTTRFADPSPPLGLGFLAPGGACVEAIAYAAGDTLLLYTDGVIEARSPEGTFYPLAERVAAFPLPLSPQALLQRLRQDLLAHAGGRLTDDAALLALTRVPEDSEAAAVPWD</sequence>
<dbReference type="SMART" id="SM00331">
    <property type="entry name" value="PP2C_SIG"/>
    <property type="match status" value="1"/>
</dbReference>
<keyword evidence="2" id="KW-1133">Transmembrane helix</keyword>
<proteinExistence type="predicted"/>
<gene>
    <name evidence="4" type="ORF">SAMN05216267_100293</name>
</gene>
<dbReference type="Gene3D" id="3.60.40.10">
    <property type="entry name" value="PPM-type phosphatase domain"/>
    <property type="match status" value="1"/>
</dbReference>
<feature type="transmembrane region" description="Helical" evidence="2">
    <location>
        <begin position="12"/>
        <end position="31"/>
    </location>
</feature>
<dbReference type="EMBL" id="FODD01000002">
    <property type="protein sequence ID" value="SEN16253.1"/>
    <property type="molecule type" value="Genomic_DNA"/>
</dbReference>
<evidence type="ECO:0000313" key="5">
    <source>
        <dbReference type="Proteomes" id="UP000181951"/>
    </source>
</evidence>
<dbReference type="GO" id="GO:0016791">
    <property type="term" value="F:phosphatase activity"/>
    <property type="evidence" value="ECO:0007669"/>
    <property type="project" value="TreeGrafter"/>
</dbReference>